<dbReference type="VEuPathDB" id="VectorBase:HLOH_065180"/>
<dbReference type="FunFam" id="3.40.50.300:FF:000335">
    <property type="entry name" value="ATP binding cassette subfamily A member 5"/>
    <property type="match status" value="1"/>
</dbReference>
<dbReference type="GO" id="GO:0016020">
    <property type="term" value="C:membrane"/>
    <property type="evidence" value="ECO:0007669"/>
    <property type="project" value="UniProtKB-SubCell"/>
</dbReference>
<dbReference type="OrthoDB" id="6513039at2759"/>
<dbReference type="GO" id="GO:0016887">
    <property type="term" value="F:ATP hydrolysis activity"/>
    <property type="evidence" value="ECO:0007669"/>
    <property type="project" value="InterPro"/>
</dbReference>
<evidence type="ECO:0000313" key="11">
    <source>
        <dbReference type="Proteomes" id="UP000821853"/>
    </source>
</evidence>
<dbReference type="InterPro" id="IPR027417">
    <property type="entry name" value="P-loop_NTPase"/>
</dbReference>
<keyword evidence="6" id="KW-0067">ATP-binding</keyword>
<evidence type="ECO:0000256" key="4">
    <source>
        <dbReference type="ARBA" id="ARBA00022692"/>
    </source>
</evidence>
<dbReference type="InterPro" id="IPR003593">
    <property type="entry name" value="AAA+_ATPase"/>
</dbReference>
<evidence type="ECO:0000256" key="8">
    <source>
        <dbReference type="ARBA" id="ARBA00023136"/>
    </source>
</evidence>
<accession>A0A9J6FWZ1</accession>
<keyword evidence="11" id="KW-1185">Reference proteome</keyword>
<dbReference type="Gene3D" id="3.40.50.300">
    <property type="entry name" value="P-loop containing nucleotide triphosphate hydrolases"/>
    <property type="match status" value="1"/>
</dbReference>
<keyword evidence="3" id="KW-0813">Transport</keyword>
<dbReference type="OMA" id="EHDMRFI"/>
<reference evidence="10 11" key="1">
    <citation type="journal article" date="2020" name="Cell">
        <title>Large-Scale Comparative Analyses of Tick Genomes Elucidate Their Genetic Diversity and Vector Capacities.</title>
        <authorList>
            <consortium name="Tick Genome and Microbiome Consortium (TIGMIC)"/>
            <person name="Jia N."/>
            <person name="Wang J."/>
            <person name="Shi W."/>
            <person name="Du L."/>
            <person name="Sun Y."/>
            <person name="Zhan W."/>
            <person name="Jiang J.F."/>
            <person name="Wang Q."/>
            <person name="Zhang B."/>
            <person name="Ji P."/>
            <person name="Bell-Sakyi L."/>
            <person name="Cui X.M."/>
            <person name="Yuan T.T."/>
            <person name="Jiang B.G."/>
            <person name="Yang W.F."/>
            <person name="Lam T.T."/>
            <person name="Chang Q.C."/>
            <person name="Ding S.J."/>
            <person name="Wang X.J."/>
            <person name="Zhu J.G."/>
            <person name="Ruan X.D."/>
            <person name="Zhao L."/>
            <person name="Wei J.T."/>
            <person name="Ye R.Z."/>
            <person name="Que T.C."/>
            <person name="Du C.H."/>
            <person name="Zhou Y.H."/>
            <person name="Cheng J.X."/>
            <person name="Dai P.F."/>
            <person name="Guo W.B."/>
            <person name="Han X.H."/>
            <person name="Huang E.J."/>
            <person name="Li L.F."/>
            <person name="Wei W."/>
            <person name="Gao Y.C."/>
            <person name="Liu J.Z."/>
            <person name="Shao H.Z."/>
            <person name="Wang X."/>
            <person name="Wang C.C."/>
            <person name="Yang T.C."/>
            <person name="Huo Q.B."/>
            <person name="Li W."/>
            <person name="Chen H.Y."/>
            <person name="Chen S.E."/>
            <person name="Zhou L.G."/>
            <person name="Ni X.B."/>
            <person name="Tian J.H."/>
            <person name="Sheng Y."/>
            <person name="Liu T."/>
            <person name="Pan Y.S."/>
            <person name="Xia L.Y."/>
            <person name="Li J."/>
            <person name="Zhao F."/>
            <person name="Cao W.C."/>
        </authorList>
    </citation>
    <scope>NUCLEOTIDE SEQUENCE [LARGE SCALE GENOMIC DNA]</scope>
    <source>
        <strain evidence="10">HaeL-2018</strain>
    </source>
</reference>
<dbReference type="GO" id="GO:0140359">
    <property type="term" value="F:ABC-type transporter activity"/>
    <property type="evidence" value="ECO:0007669"/>
    <property type="project" value="InterPro"/>
</dbReference>
<dbReference type="SUPFAM" id="SSF52540">
    <property type="entry name" value="P-loop containing nucleoside triphosphate hydrolases"/>
    <property type="match status" value="1"/>
</dbReference>
<name>A0A9J6FWZ1_HAELO</name>
<evidence type="ECO:0000259" key="9">
    <source>
        <dbReference type="PROSITE" id="PS50893"/>
    </source>
</evidence>
<evidence type="ECO:0000256" key="6">
    <source>
        <dbReference type="ARBA" id="ARBA00022840"/>
    </source>
</evidence>
<evidence type="ECO:0000256" key="5">
    <source>
        <dbReference type="ARBA" id="ARBA00022741"/>
    </source>
</evidence>
<dbReference type="EMBL" id="JABSTR010000004">
    <property type="protein sequence ID" value="KAH9367762.1"/>
    <property type="molecule type" value="Genomic_DNA"/>
</dbReference>
<dbReference type="PROSITE" id="PS50893">
    <property type="entry name" value="ABC_TRANSPORTER_2"/>
    <property type="match status" value="1"/>
</dbReference>
<evidence type="ECO:0000256" key="2">
    <source>
        <dbReference type="ARBA" id="ARBA00008869"/>
    </source>
</evidence>
<keyword evidence="8" id="KW-0472">Membrane</keyword>
<evidence type="ECO:0000256" key="1">
    <source>
        <dbReference type="ARBA" id="ARBA00004141"/>
    </source>
</evidence>
<dbReference type="AlphaFoldDB" id="A0A9J6FWZ1"/>
<sequence>MTIHEDQVTVLLGHNGAGKTTLFNILTGLYTRSGGSLTVGGWDVRTDAARGMVGYCPQVDVFFDDLTVEEHLVYYAGLRGVPDRVTQAQRQMKSLKLTDKADNFPGQLSGGYQRKLSVAIALVSSPKLLILDEPTSGMDPEMRQSFWKIVHSLRGKVTVLLSTHDMEEADAVGDRIIVMHRGRVICSGSTSFLKDACGVGYKLTLGKAAAGFNLAYTLALVRNTVPLATVEMERDNDVTFALHTFNCDGFEGLFRQLEYGAARMGITAISVTVATMKDAYVK</sequence>
<evidence type="ECO:0000313" key="10">
    <source>
        <dbReference type="EMBL" id="KAH9367762.1"/>
    </source>
</evidence>
<dbReference type="PANTHER" id="PTHR19229:SF250">
    <property type="entry name" value="ABC TRANSPORTER DOMAIN-CONTAINING PROTEIN-RELATED"/>
    <property type="match status" value="1"/>
</dbReference>
<comment type="similarity">
    <text evidence="2">Belongs to the ABC transporter superfamily. ABCA family.</text>
</comment>
<dbReference type="CDD" id="cd03263">
    <property type="entry name" value="ABC_subfamily_A"/>
    <property type="match status" value="1"/>
</dbReference>
<dbReference type="Proteomes" id="UP000821853">
    <property type="component" value="Chromosome 2"/>
</dbReference>
<dbReference type="GO" id="GO:0005319">
    <property type="term" value="F:lipid transporter activity"/>
    <property type="evidence" value="ECO:0007669"/>
    <property type="project" value="TreeGrafter"/>
</dbReference>
<keyword evidence="5" id="KW-0547">Nucleotide-binding</keyword>
<dbReference type="GO" id="GO:0005524">
    <property type="term" value="F:ATP binding"/>
    <property type="evidence" value="ECO:0007669"/>
    <property type="project" value="UniProtKB-KW"/>
</dbReference>
<proteinExistence type="inferred from homology"/>
<protein>
    <recommendedName>
        <fullName evidence="9">ABC transporter domain-containing protein</fullName>
    </recommendedName>
</protein>
<dbReference type="InterPro" id="IPR003439">
    <property type="entry name" value="ABC_transporter-like_ATP-bd"/>
</dbReference>
<evidence type="ECO:0000256" key="7">
    <source>
        <dbReference type="ARBA" id="ARBA00022989"/>
    </source>
</evidence>
<keyword evidence="7" id="KW-1133">Transmembrane helix</keyword>
<comment type="caution">
    <text evidence="10">The sequence shown here is derived from an EMBL/GenBank/DDBJ whole genome shotgun (WGS) entry which is preliminary data.</text>
</comment>
<dbReference type="Pfam" id="PF00005">
    <property type="entry name" value="ABC_tran"/>
    <property type="match status" value="1"/>
</dbReference>
<evidence type="ECO:0000256" key="3">
    <source>
        <dbReference type="ARBA" id="ARBA00022448"/>
    </source>
</evidence>
<keyword evidence="4" id="KW-0812">Transmembrane</keyword>
<feature type="domain" description="ABC transporter" evidence="9">
    <location>
        <begin position="1"/>
        <end position="206"/>
    </location>
</feature>
<gene>
    <name evidence="10" type="ORF">HPB48_017013</name>
</gene>
<organism evidence="10 11">
    <name type="scientific">Haemaphysalis longicornis</name>
    <name type="common">Bush tick</name>
    <dbReference type="NCBI Taxonomy" id="44386"/>
    <lineage>
        <taxon>Eukaryota</taxon>
        <taxon>Metazoa</taxon>
        <taxon>Ecdysozoa</taxon>
        <taxon>Arthropoda</taxon>
        <taxon>Chelicerata</taxon>
        <taxon>Arachnida</taxon>
        <taxon>Acari</taxon>
        <taxon>Parasitiformes</taxon>
        <taxon>Ixodida</taxon>
        <taxon>Ixodoidea</taxon>
        <taxon>Ixodidae</taxon>
        <taxon>Haemaphysalinae</taxon>
        <taxon>Haemaphysalis</taxon>
    </lineage>
</organism>
<dbReference type="InterPro" id="IPR026082">
    <property type="entry name" value="ABCA"/>
</dbReference>
<comment type="subcellular location">
    <subcellularLocation>
        <location evidence="1">Membrane</location>
        <topology evidence="1">Multi-pass membrane protein</topology>
    </subcellularLocation>
</comment>
<dbReference type="PANTHER" id="PTHR19229">
    <property type="entry name" value="ATP-BINDING CASSETTE TRANSPORTER SUBFAMILY A ABCA"/>
    <property type="match status" value="1"/>
</dbReference>
<dbReference type="SMART" id="SM00382">
    <property type="entry name" value="AAA"/>
    <property type="match status" value="1"/>
</dbReference>